<evidence type="ECO:0000313" key="3">
    <source>
        <dbReference type="EMBL" id="KAG2895088.1"/>
    </source>
</evidence>
<evidence type="ECO:0008006" key="6">
    <source>
        <dbReference type="Google" id="ProtNLM"/>
    </source>
</evidence>
<dbReference type="Proteomes" id="UP000735874">
    <property type="component" value="Unassembled WGS sequence"/>
</dbReference>
<accession>A0A8T1F4D7</accession>
<evidence type="ECO:0000313" key="1">
    <source>
        <dbReference type="EMBL" id="KAG2832272.1"/>
    </source>
</evidence>
<protein>
    <recommendedName>
        <fullName evidence="6">Chromo domain-containing protein</fullName>
    </recommendedName>
</protein>
<dbReference type="Gene3D" id="2.40.50.40">
    <property type="match status" value="1"/>
</dbReference>
<dbReference type="AlphaFoldDB" id="A0A8T1F4D7"/>
<reference evidence="4" key="1">
    <citation type="submission" date="2018-10" db="EMBL/GenBank/DDBJ databases">
        <title>Effector identification in a new, highly contiguous assembly of the strawberry crown rot pathogen Phytophthora cactorum.</title>
        <authorList>
            <person name="Armitage A.D."/>
            <person name="Nellist C.F."/>
            <person name="Bates H."/>
            <person name="Vickerstaff R.J."/>
            <person name="Harrison R.J."/>
        </authorList>
    </citation>
    <scope>NUCLEOTIDE SEQUENCE</scope>
    <source>
        <strain evidence="1">15-7</strain>
        <strain evidence="2">4032</strain>
        <strain evidence="3">4040</strain>
        <strain evidence="4">P415</strain>
    </source>
</reference>
<dbReference type="Proteomes" id="UP000774804">
    <property type="component" value="Unassembled WGS sequence"/>
</dbReference>
<dbReference type="EMBL" id="RCMI01001399">
    <property type="protein sequence ID" value="KAG2885662.1"/>
    <property type="molecule type" value="Genomic_DNA"/>
</dbReference>
<evidence type="ECO:0000313" key="2">
    <source>
        <dbReference type="EMBL" id="KAG2885662.1"/>
    </source>
</evidence>
<dbReference type="EMBL" id="RCML01001334">
    <property type="protein sequence ID" value="KAG2963435.1"/>
    <property type="molecule type" value="Genomic_DNA"/>
</dbReference>
<proteinExistence type="predicted"/>
<dbReference type="Proteomes" id="UP000697107">
    <property type="component" value="Unassembled WGS sequence"/>
</dbReference>
<comment type="caution">
    <text evidence="4">The sequence shown here is derived from an EMBL/GenBank/DDBJ whole genome shotgun (WGS) entry which is preliminary data.</text>
</comment>
<name>A0A8T1F4D7_9STRA</name>
<evidence type="ECO:0000313" key="5">
    <source>
        <dbReference type="Proteomes" id="UP000697107"/>
    </source>
</evidence>
<organism evidence="4 5">
    <name type="scientific">Phytophthora cactorum</name>
    <dbReference type="NCBI Taxonomy" id="29920"/>
    <lineage>
        <taxon>Eukaryota</taxon>
        <taxon>Sar</taxon>
        <taxon>Stramenopiles</taxon>
        <taxon>Oomycota</taxon>
        <taxon>Peronosporomycetes</taxon>
        <taxon>Peronosporales</taxon>
        <taxon>Peronosporaceae</taxon>
        <taxon>Phytophthora</taxon>
    </lineage>
</organism>
<dbReference type="Proteomes" id="UP000736787">
    <property type="component" value="Unassembled WGS sequence"/>
</dbReference>
<dbReference type="EMBL" id="RCMG01001247">
    <property type="protein sequence ID" value="KAG2832272.1"/>
    <property type="molecule type" value="Genomic_DNA"/>
</dbReference>
<gene>
    <name evidence="1" type="ORF">PC113_g20786</name>
    <name evidence="2" type="ORF">PC115_g20937</name>
    <name evidence="3" type="ORF">PC117_g23326</name>
    <name evidence="4" type="ORF">PC118_g20893</name>
</gene>
<dbReference type="InterPro" id="IPR016197">
    <property type="entry name" value="Chromo-like_dom_sf"/>
</dbReference>
<dbReference type="EMBL" id="RCMK01001398">
    <property type="protein sequence ID" value="KAG2895088.1"/>
    <property type="molecule type" value="Genomic_DNA"/>
</dbReference>
<sequence>MQDYELLVRWEGIKAIEDSWESFKAMCRDVEVLVSTYVRKAKDNKLTTYHNSSAT</sequence>
<dbReference type="VEuPathDB" id="FungiDB:PC110_g2153"/>
<evidence type="ECO:0000313" key="4">
    <source>
        <dbReference type="EMBL" id="KAG2963435.1"/>
    </source>
</evidence>
<dbReference type="SUPFAM" id="SSF54160">
    <property type="entry name" value="Chromo domain-like"/>
    <property type="match status" value="1"/>
</dbReference>